<evidence type="ECO:0000313" key="1">
    <source>
        <dbReference type="EMBL" id="KKM70697.1"/>
    </source>
</evidence>
<protein>
    <submittedName>
        <fullName evidence="1">Uncharacterized protein</fullName>
    </submittedName>
</protein>
<dbReference type="AlphaFoldDB" id="A0A0F9MNB7"/>
<comment type="caution">
    <text evidence="1">The sequence shown here is derived from an EMBL/GenBank/DDBJ whole genome shotgun (WGS) entry which is preliminary data.</text>
</comment>
<reference evidence="1" key="1">
    <citation type="journal article" date="2015" name="Nature">
        <title>Complex archaea that bridge the gap between prokaryotes and eukaryotes.</title>
        <authorList>
            <person name="Spang A."/>
            <person name="Saw J.H."/>
            <person name="Jorgensen S.L."/>
            <person name="Zaremba-Niedzwiedzka K."/>
            <person name="Martijn J."/>
            <person name="Lind A.E."/>
            <person name="van Eijk R."/>
            <person name="Schleper C."/>
            <person name="Guy L."/>
            <person name="Ettema T.J."/>
        </authorList>
    </citation>
    <scope>NUCLEOTIDE SEQUENCE</scope>
</reference>
<accession>A0A0F9MNB7</accession>
<gene>
    <name evidence="1" type="ORF">LCGC14_1438140</name>
</gene>
<sequence>MSPQLAEYAYDIMKEKAEDIPENYTRSGDSVVVTSPEINPKKVFTHQRRYQPAPIMRLQENTRKFHTSKPILVTVYQDEDLFFAENENLVVCGTGHTPQEAVQDLSLHIIHFFEYYKNLDESNLIGDALRLKELYQDLLIEE</sequence>
<proteinExistence type="predicted"/>
<name>A0A0F9MNB7_9ZZZZ</name>
<dbReference type="EMBL" id="LAZR01009768">
    <property type="protein sequence ID" value="KKM70697.1"/>
    <property type="molecule type" value="Genomic_DNA"/>
</dbReference>
<organism evidence="1">
    <name type="scientific">marine sediment metagenome</name>
    <dbReference type="NCBI Taxonomy" id="412755"/>
    <lineage>
        <taxon>unclassified sequences</taxon>
        <taxon>metagenomes</taxon>
        <taxon>ecological metagenomes</taxon>
    </lineage>
</organism>